<reference evidence="2" key="1">
    <citation type="submission" date="2023-10" db="EMBL/GenBank/DDBJ databases">
        <authorList>
            <person name="Chen Y."/>
            <person name="Shah S."/>
            <person name="Dougan E. K."/>
            <person name="Thang M."/>
            <person name="Chan C."/>
        </authorList>
    </citation>
    <scope>NUCLEOTIDE SEQUENCE [LARGE SCALE GENOMIC DNA]</scope>
</reference>
<accession>A0ABN9XN83</accession>
<proteinExistence type="predicted"/>
<sequence>MRELSGVDDAVRDRKRLGVDVEEDKGKFRASCTFMGDRGAITSVGPWRKASEKARQDGEELEAAFRSGGESAVQAAKVALLRRAAQEGGREEYKPENDLKPNDTRFPYPTEIEGPSKVSSSLGGYRAVCTFPNAARPTYEGAKPRKPIPVKCPWRLGPRARAAAEADAKVLNDAFSANGDSAMQEAKRTMFKTADADATAARMGRGKDDTLQNICA</sequence>
<keyword evidence="3" id="KW-1185">Reference proteome</keyword>
<evidence type="ECO:0000313" key="2">
    <source>
        <dbReference type="EMBL" id="CAK0899841.1"/>
    </source>
</evidence>
<feature type="region of interest" description="Disordered" evidence="1">
    <location>
        <begin position="84"/>
        <end position="105"/>
    </location>
</feature>
<evidence type="ECO:0000256" key="1">
    <source>
        <dbReference type="SAM" id="MobiDB-lite"/>
    </source>
</evidence>
<dbReference type="Proteomes" id="UP001189429">
    <property type="component" value="Unassembled WGS sequence"/>
</dbReference>
<protein>
    <recommendedName>
        <fullName evidence="4">AP2/ERF domain-containing protein</fullName>
    </recommendedName>
</protein>
<comment type="caution">
    <text evidence="2">The sequence shown here is derived from an EMBL/GenBank/DDBJ whole genome shotgun (WGS) entry which is preliminary data.</text>
</comment>
<feature type="non-terminal residue" evidence="2">
    <location>
        <position position="216"/>
    </location>
</feature>
<organism evidence="2 3">
    <name type="scientific">Prorocentrum cordatum</name>
    <dbReference type="NCBI Taxonomy" id="2364126"/>
    <lineage>
        <taxon>Eukaryota</taxon>
        <taxon>Sar</taxon>
        <taxon>Alveolata</taxon>
        <taxon>Dinophyceae</taxon>
        <taxon>Prorocentrales</taxon>
        <taxon>Prorocentraceae</taxon>
        <taxon>Prorocentrum</taxon>
    </lineage>
</organism>
<dbReference type="EMBL" id="CAUYUJ010020678">
    <property type="protein sequence ID" value="CAK0899841.1"/>
    <property type="molecule type" value="Genomic_DNA"/>
</dbReference>
<gene>
    <name evidence="2" type="ORF">PCOR1329_LOCUS77274</name>
</gene>
<evidence type="ECO:0000313" key="3">
    <source>
        <dbReference type="Proteomes" id="UP001189429"/>
    </source>
</evidence>
<name>A0ABN9XN83_9DINO</name>
<feature type="compositionally biased region" description="Basic and acidic residues" evidence="1">
    <location>
        <begin position="84"/>
        <end position="103"/>
    </location>
</feature>
<evidence type="ECO:0008006" key="4">
    <source>
        <dbReference type="Google" id="ProtNLM"/>
    </source>
</evidence>